<sequence length="434" mass="47526">MNWSMALLALGINHKTAPVDIRERVTFAPDHIGGALSAIREQAQINEVAILSTCNRTELYCSLDHQDTGALLSWLGRYHNIQVSQLEACTYSYWGEDAARHMMRVASGLDSLVLGEPQILGQMKDAYALANEANSMGSLLSKLFQQTFSVAKRVRTDTAIGENPVSVAYAAVSMATRIFADMSENKALLIGAGETIELVAKHLWESGVRHITVANRTLTRARELASQFNGEAVLLSDIPDRLPYADIVIASTASPLPILGKGAAERALKLRRHSPIFMVDIAVPRDIEPQVGELDDVYLYTVDDLKEVVEENIKSRQGAAEEAAHLVESGAAEFMSQIRALGAVSTLKQFRGQAEMIRDIELEKAMKSLEAGSDPQKVLAALARGLTNKLIHSPSVQLRNANSEGRVEVNDWVRELFELDSADSATPNPKQHFN</sequence>
<dbReference type="PANTHER" id="PTHR43013:SF1">
    <property type="entry name" value="GLUTAMYL-TRNA REDUCTASE"/>
    <property type="match status" value="1"/>
</dbReference>
<proteinExistence type="inferred from homology"/>
<dbReference type="SUPFAM" id="SSF69742">
    <property type="entry name" value="Glutamyl tRNA-reductase catalytic, N-terminal domain"/>
    <property type="match status" value="1"/>
</dbReference>
<evidence type="ECO:0000256" key="9">
    <source>
        <dbReference type="HAMAP-Rule" id="MF_00087"/>
    </source>
</evidence>
<feature type="binding site" evidence="9 11">
    <location>
        <begin position="53"/>
        <end position="56"/>
    </location>
    <ligand>
        <name>substrate</name>
    </ligand>
</feature>
<evidence type="ECO:0000256" key="10">
    <source>
        <dbReference type="PIRSR" id="PIRSR000445-1"/>
    </source>
</evidence>
<dbReference type="HAMAP" id="MF_00087">
    <property type="entry name" value="Glu_tRNA_reductase"/>
    <property type="match status" value="1"/>
</dbReference>
<comment type="catalytic activity">
    <reaction evidence="7 9 14">
        <text>(S)-4-amino-5-oxopentanoate + tRNA(Glu) + NADP(+) = L-glutamyl-tRNA(Glu) + NADPH + H(+)</text>
        <dbReference type="Rhea" id="RHEA:12344"/>
        <dbReference type="Rhea" id="RHEA-COMP:9663"/>
        <dbReference type="Rhea" id="RHEA-COMP:9680"/>
        <dbReference type="ChEBI" id="CHEBI:15378"/>
        <dbReference type="ChEBI" id="CHEBI:57501"/>
        <dbReference type="ChEBI" id="CHEBI:57783"/>
        <dbReference type="ChEBI" id="CHEBI:58349"/>
        <dbReference type="ChEBI" id="CHEBI:78442"/>
        <dbReference type="ChEBI" id="CHEBI:78520"/>
        <dbReference type="EC" id="1.2.1.70"/>
    </reaction>
</comment>
<evidence type="ECO:0000256" key="14">
    <source>
        <dbReference type="RuleBase" id="RU000584"/>
    </source>
</evidence>
<evidence type="ECO:0000313" key="19">
    <source>
        <dbReference type="Proteomes" id="UP000196027"/>
    </source>
</evidence>
<comment type="subunit">
    <text evidence="9">Homodimer.</text>
</comment>
<evidence type="ECO:0000256" key="3">
    <source>
        <dbReference type="ARBA" id="ARBA00012970"/>
    </source>
</evidence>
<evidence type="ECO:0000256" key="4">
    <source>
        <dbReference type="ARBA" id="ARBA00022857"/>
    </source>
</evidence>
<comment type="pathway">
    <text evidence="1 9 14">Porphyrin-containing compound metabolism; protoporphyrin-IX biosynthesis; 5-aminolevulinate from L-glutamyl-tRNA(Glu): step 1/2.</text>
</comment>
<dbReference type="EC" id="1.2.1.70" evidence="3 9"/>
<evidence type="ECO:0000256" key="6">
    <source>
        <dbReference type="ARBA" id="ARBA00023244"/>
    </source>
</evidence>
<comment type="similarity">
    <text evidence="2 9 14">Belongs to the glutamyl-tRNA reductase family.</text>
</comment>
<dbReference type="KEGG" id="ome:OLMES_1186"/>
<dbReference type="Pfam" id="PF00745">
    <property type="entry name" value="GlutR_dimer"/>
    <property type="match status" value="1"/>
</dbReference>
<evidence type="ECO:0000256" key="2">
    <source>
        <dbReference type="ARBA" id="ARBA00005916"/>
    </source>
</evidence>
<feature type="binding site" evidence="9 11">
    <location>
        <position position="111"/>
    </location>
    <ligand>
        <name>substrate</name>
    </ligand>
</feature>
<evidence type="ECO:0000259" key="17">
    <source>
        <dbReference type="Pfam" id="PF05201"/>
    </source>
</evidence>
<evidence type="ECO:0000256" key="12">
    <source>
        <dbReference type="PIRSR" id="PIRSR000445-3"/>
    </source>
</evidence>
<evidence type="ECO:0000256" key="5">
    <source>
        <dbReference type="ARBA" id="ARBA00023002"/>
    </source>
</evidence>
<feature type="domain" description="Tetrapyrrole biosynthesis glutamyl-tRNA reductase dimerisation" evidence="15">
    <location>
        <begin position="322"/>
        <end position="419"/>
    </location>
</feature>
<accession>A0A1Y0I442</accession>
<dbReference type="InterPro" id="IPR018214">
    <property type="entry name" value="GluRdtase_CS"/>
</dbReference>
<evidence type="ECO:0000256" key="8">
    <source>
        <dbReference type="ARBA" id="ARBA00068659"/>
    </source>
</evidence>
<dbReference type="NCBIfam" id="TIGR01035">
    <property type="entry name" value="hemA"/>
    <property type="match status" value="1"/>
</dbReference>
<keyword evidence="4 9" id="KW-0521">NADP</keyword>
<dbReference type="Gene3D" id="3.40.50.720">
    <property type="entry name" value="NAD(P)-binding Rossmann-like Domain"/>
    <property type="match status" value="1"/>
</dbReference>
<keyword evidence="19" id="KW-1185">Reference proteome</keyword>
<reference evidence="18 19" key="1">
    <citation type="submission" date="2017-05" db="EMBL/GenBank/DDBJ databases">
        <title>Genomic insights into alkan degradation activity of Oleiphilus messinensis.</title>
        <authorList>
            <person name="Kozyavkin S.A."/>
            <person name="Slesarev A.I."/>
            <person name="Golyshin P.N."/>
            <person name="Korzhenkov A."/>
            <person name="Golyshina O.N."/>
            <person name="Toshchakov S.V."/>
        </authorList>
    </citation>
    <scope>NUCLEOTIDE SEQUENCE [LARGE SCALE GENOMIC DNA]</scope>
    <source>
        <strain evidence="18 19">ME102</strain>
    </source>
</reference>
<dbReference type="Pfam" id="PF01488">
    <property type="entry name" value="Shikimate_DH"/>
    <property type="match status" value="1"/>
</dbReference>
<feature type="binding site" evidence="9 12">
    <location>
        <begin position="191"/>
        <end position="196"/>
    </location>
    <ligand>
        <name>NADP(+)</name>
        <dbReference type="ChEBI" id="CHEBI:58349"/>
    </ligand>
</feature>
<dbReference type="AlphaFoldDB" id="A0A1Y0I442"/>
<dbReference type="EMBL" id="CP021425">
    <property type="protein sequence ID" value="ARU55268.1"/>
    <property type="molecule type" value="Genomic_DNA"/>
</dbReference>
<name>A0A1Y0I442_9GAMM</name>
<dbReference type="PIRSF" id="PIRSF000445">
    <property type="entry name" value="4pyrrol_synth_GluRdtase"/>
    <property type="match status" value="1"/>
</dbReference>
<dbReference type="GO" id="GO:0008883">
    <property type="term" value="F:glutamyl-tRNA reductase activity"/>
    <property type="evidence" value="ECO:0007669"/>
    <property type="project" value="UniProtKB-UniRule"/>
</dbReference>
<feature type="binding site" evidence="9 11">
    <location>
        <begin position="116"/>
        <end position="118"/>
    </location>
    <ligand>
        <name>substrate</name>
    </ligand>
</feature>
<dbReference type="InterPro" id="IPR000343">
    <property type="entry name" value="4pyrrol_synth_GluRdtase"/>
</dbReference>
<evidence type="ECO:0000313" key="18">
    <source>
        <dbReference type="EMBL" id="ARU55268.1"/>
    </source>
</evidence>
<dbReference type="FunFam" id="3.30.460.30:FF:000001">
    <property type="entry name" value="Glutamyl-tRNA reductase"/>
    <property type="match status" value="1"/>
</dbReference>
<dbReference type="InterPro" id="IPR036343">
    <property type="entry name" value="GluRdtase_N_sf"/>
</dbReference>
<dbReference type="GO" id="GO:0019353">
    <property type="term" value="P:protoporphyrinogen IX biosynthetic process from glutamate"/>
    <property type="evidence" value="ECO:0007669"/>
    <property type="project" value="TreeGrafter"/>
</dbReference>
<feature type="domain" description="Quinate/shikimate 5-dehydrogenase/glutamyl-tRNA reductase" evidence="16">
    <location>
        <begin position="174"/>
        <end position="308"/>
    </location>
</feature>
<evidence type="ECO:0000256" key="1">
    <source>
        <dbReference type="ARBA" id="ARBA00005059"/>
    </source>
</evidence>
<dbReference type="SUPFAM" id="SSF51735">
    <property type="entry name" value="NAD(P)-binding Rossmann-fold domains"/>
    <property type="match status" value="1"/>
</dbReference>
<feature type="active site" description="Nucleophile" evidence="9 10">
    <location>
        <position position="54"/>
    </location>
</feature>
<dbReference type="SUPFAM" id="SSF69075">
    <property type="entry name" value="Glutamyl tRNA-reductase dimerization domain"/>
    <property type="match status" value="1"/>
</dbReference>
<dbReference type="GO" id="GO:0050661">
    <property type="term" value="F:NADP binding"/>
    <property type="evidence" value="ECO:0007669"/>
    <property type="project" value="InterPro"/>
</dbReference>
<dbReference type="Gene3D" id="3.30.460.30">
    <property type="entry name" value="Glutamyl-tRNA reductase, N-terminal domain"/>
    <property type="match status" value="1"/>
</dbReference>
<dbReference type="InterPro" id="IPR036291">
    <property type="entry name" value="NAD(P)-bd_dom_sf"/>
</dbReference>
<dbReference type="InterPro" id="IPR036453">
    <property type="entry name" value="GluRdtase_dimer_dom_sf"/>
</dbReference>
<gene>
    <name evidence="9" type="primary">hemA</name>
    <name evidence="18" type="ORF">OLMES_1186</name>
</gene>
<keyword evidence="5 9" id="KW-0560">Oxidoreductase</keyword>
<evidence type="ECO:0000259" key="16">
    <source>
        <dbReference type="Pfam" id="PF01488"/>
    </source>
</evidence>
<feature type="site" description="Important for activity" evidence="9 13">
    <location>
        <position position="101"/>
    </location>
</feature>
<evidence type="ECO:0000256" key="7">
    <source>
        <dbReference type="ARBA" id="ARBA00047464"/>
    </source>
</evidence>
<evidence type="ECO:0000256" key="13">
    <source>
        <dbReference type="PIRSR" id="PIRSR000445-4"/>
    </source>
</evidence>
<dbReference type="InterPro" id="IPR006151">
    <property type="entry name" value="Shikm_DH/Glu-tRNA_Rdtase"/>
</dbReference>
<comment type="function">
    <text evidence="9">Catalyzes the NADPH-dependent reduction of glutamyl-tRNA(Glu) to glutamate 1-semialdehyde (GSA).</text>
</comment>
<organism evidence="18 19">
    <name type="scientific">Oleiphilus messinensis</name>
    <dbReference type="NCBI Taxonomy" id="141451"/>
    <lineage>
        <taxon>Bacteria</taxon>
        <taxon>Pseudomonadati</taxon>
        <taxon>Pseudomonadota</taxon>
        <taxon>Gammaproteobacteria</taxon>
        <taxon>Oceanospirillales</taxon>
        <taxon>Oleiphilaceae</taxon>
        <taxon>Oleiphilus</taxon>
    </lineage>
</organism>
<dbReference type="PROSITE" id="PS00747">
    <property type="entry name" value="GLUTR"/>
    <property type="match status" value="1"/>
</dbReference>
<dbReference type="InterPro" id="IPR015896">
    <property type="entry name" value="4pyrrol_synth_GluRdtase_dimer"/>
</dbReference>
<dbReference type="Pfam" id="PF05201">
    <property type="entry name" value="GlutR_N"/>
    <property type="match status" value="1"/>
</dbReference>
<feature type="binding site" evidence="9 11">
    <location>
        <position position="122"/>
    </location>
    <ligand>
        <name>substrate</name>
    </ligand>
</feature>
<dbReference type="PANTHER" id="PTHR43013">
    <property type="entry name" value="GLUTAMYL-TRNA REDUCTASE"/>
    <property type="match status" value="1"/>
</dbReference>
<evidence type="ECO:0000259" key="15">
    <source>
        <dbReference type="Pfam" id="PF00745"/>
    </source>
</evidence>
<evidence type="ECO:0000256" key="11">
    <source>
        <dbReference type="PIRSR" id="PIRSR000445-2"/>
    </source>
</evidence>
<feature type="domain" description="Glutamyl-tRNA reductase N-terminal" evidence="17">
    <location>
        <begin position="10"/>
        <end position="158"/>
    </location>
</feature>
<dbReference type="Proteomes" id="UP000196027">
    <property type="component" value="Chromosome"/>
</dbReference>
<protein>
    <recommendedName>
        <fullName evidence="8 9">Glutamyl-tRNA reductase</fullName>
        <shortName evidence="9">GluTR</shortName>
        <ecNumber evidence="3 9">1.2.1.70</ecNumber>
    </recommendedName>
</protein>
<comment type="domain">
    <text evidence="9">Possesses an unusual extended V-shaped dimeric structure with each monomer consisting of three distinct domains arranged along a curved 'spinal' alpha-helix. The N-terminal catalytic domain specifically recognizes the glutamate moiety of the substrate. The second domain is the NADPH-binding domain, and the third C-terminal domain is responsible for dimerization.</text>
</comment>
<dbReference type="FunFam" id="3.40.50.720:FF:000031">
    <property type="entry name" value="Glutamyl-tRNA reductase"/>
    <property type="match status" value="1"/>
</dbReference>
<dbReference type="InterPro" id="IPR015895">
    <property type="entry name" value="4pyrrol_synth_GluRdtase_N"/>
</dbReference>
<keyword evidence="6 9" id="KW-0627">Porphyrin biosynthesis</keyword>
<dbReference type="CDD" id="cd05213">
    <property type="entry name" value="NAD_bind_Glutamyl_tRNA_reduct"/>
    <property type="match status" value="1"/>
</dbReference>
<comment type="miscellaneous">
    <text evidence="9">During catalysis, the active site Cys acts as a nucleophile attacking the alpha-carbonyl group of tRNA-bound glutamate with the formation of a thioester intermediate between enzyme and glutamate, and the concomitant release of tRNA(Glu). The thioester intermediate is finally reduced by direct hydride transfer from NADPH, to form the product GSA.</text>
</comment>
<dbReference type="UniPathway" id="UPA00251">
    <property type="reaction ID" value="UER00316"/>
</dbReference>